<evidence type="ECO:0000256" key="4">
    <source>
        <dbReference type="RuleBase" id="RU000383"/>
    </source>
</evidence>
<dbReference type="Pfam" id="PF02984">
    <property type="entry name" value="Cyclin_C"/>
    <property type="match status" value="1"/>
</dbReference>
<name>A0A7S0E7Q5_9EUKA</name>
<gene>
    <name evidence="8" type="ORF">PANT1444_LOCUS5073</name>
</gene>
<feature type="domain" description="Cyclin C-terminal" evidence="7">
    <location>
        <begin position="271"/>
        <end position="412"/>
    </location>
</feature>
<dbReference type="FunFam" id="1.10.472.10:FF:000001">
    <property type="entry name" value="G2/mitotic-specific cyclin"/>
    <property type="match status" value="1"/>
</dbReference>
<dbReference type="Gene3D" id="1.10.472.10">
    <property type="entry name" value="Cyclin-like"/>
    <property type="match status" value="2"/>
</dbReference>
<comment type="similarity">
    <text evidence="4">Belongs to the cyclin family.</text>
</comment>
<accession>A0A7S0E7Q5</accession>
<sequence length="424" mass="46443">MAPDRRPHASMKRGQDSRSLASLSSVSQPSRSTSSASICTLDSAHTSASVPGPTSCADGKRVPARVTRQQAARQRELEVCLLQSSQSPSSDDESDDELETFEPDDVDEPAALHLSSRDLASSLDVGPAVLETFATCPGNYRGEIHAHLRQLEREGAVHHNYMALQRDVTAQMRAILVDWLVEVAQEYHLASETLHLCVYYTDRFLARTPVQRSRLQLVGITCMLLACKFEEVNPLAVDEFVYISDGAYSKEEVLRMESMVLGKLDFSLSAGTSKAFLKGYEEVAPLVAPLEALHGPAADGVATLVSASTDVQRYHHLSSYLIELALQETDCLRWLPSMVAASAICLARVTLDVRPYWTPELQDLSAYDASAVRACIVELHSLHRKACSAQLRAVFDKYATPDRLAVSSLTPPETLPLVLDNAAF</sequence>
<keyword evidence="2 4" id="KW-0195">Cyclin</keyword>
<keyword evidence="3" id="KW-0131">Cell cycle</keyword>
<dbReference type="InterPro" id="IPR004367">
    <property type="entry name" value="Cyclin_C-dom"/>
</dbReference>
<feature type="compositionally biased region" description="Polar residues" evidence="5">
    <location>
        <begin position="38"/>
        <end position="49"/>
    </location>
</feature>
<dbReference type="InterPro" id="IPR006671">
    <property type="entry name" value="Cyclin_N"/>
</dbReference>
<dbReference type="CDD" id="cd20507">
    <property type="entry name" value="CYCLIN_CCNB1-like_rpt1"/>
    <property type="match status" value="1"/>
</dbReference>
<dbReference type="InterPro" id="IPR036915">
    <property type="entry name" value="Cyclin-like_sf"/>
</dbReference>
<proteinExistence type="inferred from homology"/>
<dbReference type="PANTHER" id="PTHR10177">
    <property type="entry name" value="CYCLINS"/>
    <property type="match status" value="1"/>
</dbReference>
<protein>
    <recommendedName>
        <fullName evidence="9">Cyclin N-terminal domain-containing protein</fullName>
    </recommendedName>
</protein>
<feature type="region of interest" description="Disordered" evidence="5">
    <location>
        <begin position="1"/>
        <end position="106"/>
    </location>
</feature>
<feature type="domain" description="Cyclin-like" evidence="6">
    <location>
        <begin position="178"/>
        <end position="262"/>
    </location>
</feature>
<dbReference type="InterPro" id="IPR039361">
    <property type="entry name" value="Cyclin"/>
</dbReference>
<reference evidence="8" key="1">
    <citation type="submission" date="2021-01" db="EMBL/GenBank/DDBJ databases">
        <authorList>
            <person name="Corre E."/>
            <person name="Pelletier E."/>
            <person name="Niang G."/>
            <person name="Scheremetjew M."/>
            <person name="Finn R."/>
            <person name="Kale V."/>
            <person name="Holt S."/>
            <person name="Cochrane G."/>
            <person name="Meng A."/>
            <person name="Brown T."/>
            <person name="Cohen L."/>
        </authorList>
    </citation>
    <scope>NUCLEOTIDE SEQUENCE</scope>
    <source>
        <strain evidence="8">CCMP1374</strain>
    </source>
</reference>
<feature type="domain" description="Cyclin-like" evidence="6">
    <location>
        <begin position="299"/>
        <end position="381"/>
    </location>
</feature>
<dbReference type="SMART" id="SM00385">
    <property type="entry name" value="CYCLIN"/>
    <property type="match status" value="2"/>
</dbReference>
<dbReference type="SMART" id="SM01332">
    <property type="entry name" value="Cyclin_C"/>
    <property type="match status" value="1"/>
</dbReference>
<evidence type="ECO:0000256" key="5">
    <source>
        <dbReference type="SAM" id="MobiDB-lite"/>
    </source>
</evidence>
<evidence type="ECO:0008006" key="9">
    <source>
        <dbReference type="Google" id="ProtNLM"/>
    </source>
</evidence>
<organism evidence="8">
    <name type="scientific">Phaeocystis antarctica</name>
    <dbReference type="NCBI Taxonomy" id="33657"/>
    <lineage>
        <taxon>Eukaryota</taxon>
        <taxon>Haptista</taxon>
        <taxon>Haptophyta</taxon>
        <taxon>Prymnesiophyceae</taxon>
        <taxon>Phaeocystales</taxon>
        <taxon>Phaeocystaceae</taxon>
        <taxon>Phaeocystis</taxon>
    </lineage>
</organism>
<evidence type="ECO:0000259" key="6">
    <source>
        <dbReference type="SMART" id="SM00385"/>
    </source>
</evidence>
<dbReference type="AlphaFoldDB" id="A0A7S0E7Q5"/>
<evidence type="ECO:0000256" key="1">
    <source>
        <dbReference type="ARBA" id="ARBA00022618"/>
    </source>
</evidence>
<feature type="compositionally biased region" description="Acidic residues" evidence="5">
    <location>
        <begin position="90"/>
        <end position="106"/>
    </location>
</feature>
<dbReference type="SUPFAM" id="SSF47954">
    <property type="entry name" value="Cyclin-like"/>
    <property type="match status" value="2"/>
</dbReference>
<dbReference type="GO" id="GO:0051301">
    <property type="term" value="P:cell division"/>
    <property type="evidence" value="ECO:0007669"/>
    <property type="project" value="UniProtKB-KW"/>
</dbReference>
<feature type="compositionally biased region" description="Low complexity" evidence="5">
    <location>
        <begin position="17"/>
        <end position="37"/>
    </location>
</feature>
<evidence type="ECO:0000256" key="2">
    <source>
        <dbReference type="ARBA" id="ARBA00023127"/>
    </source>
</evidence>
<dbReference type="EMBL" id="HBEP01009030">
    <property type="protein sequence ID" value="CAD8477112.1"/>
    <property type="molecule type" value="Transcribed_RNA"/>
</dbReference>
<keyword evidence="1" id="KW-0132">Cell division</keyword>
<dbReference type="Pfam" id="PF00134">
    <property type="entry name" value="Cyclin_N"/>
    <property type="match status" value="1"/>
</dbReference>
<evidence type="ECO:0000259" key="7">
    <source>
        <dbReference type="SMART" id="SM01332"/>
    </source>
</evidence>
<evidence type="ECO:0000256" key="3">
    <source>
        <dbReference type="ARBA" id="ARBA00023306"/>
    </source>
</evidence>
<evidence type="ECO:0000313" key="8">
    <source>
        <dbReference type="EMBL" id="CAD8477112.1"/>
    </source>
</evidence>
<dbReference type="InterPro" id="IPR013763">
    <property type="entry name" value="Cyclin-like_dom"/>
</dbReference>